<dbReference type="Gene3D" id="3.40.50.150">
    <property type="entry name" value="Vaccinia Virus protein VP39"/>
    <property type="match status" value="1"/>
</dbReference>
<dbReference type="SUPFAM" id="SSF53335">
    <property type="entry name" value="S-adenosyl-L-methionine-dependent methyltransferases"/>
    <property type="match status" value="1"/>
</dbReference>
<keyword evidence="2" id="KW-0698">rRNA processing</keyword>
<dbReference type="EMBL" id="FPHF01000005">
    <property type="protein sequence ID" value="SFV50152.1"/>
    <property type="molecule type" value="Genomic_DNA"/>
</dbReference>
<proteinExistence type="inferred from homology"/>
<dbReference type="CDD" id="cd02440">
    <property type="entry name" value="AdoMet_MTases"/>
    <property type="match status" value="1"/>
</dbReference>
<name>A0A1W1B9G1_9ZZZZ</name>
<dbReference type="GO" id="GO:0005829">
    <property type="term" value="C:cytosol"/>
    <property type="evidence" value="ECO:0007669"/>
    <property type="project" value="TreeGrafter"/>
</dbReference>
<dbReference type="PANTHER" id="PTHR31760">
    <property type="entry name" value="S-ADENOSYL-L-METHIONINE-DEPENDENT METHYLTRANSFERASES SUPERFAMILY PROTEIN"/>
    <property type="match status" value="1"/>
</dbReference>
<evidence type="ECO:0000313" key="4">
    <source>
        <dbReference type="EMBL" id="SFV50152.1"/>
    </source>
</evidence>
<dbReference type="PIRSF" id="PIRSF003078">
    <property type="entry name" value="GidB"/>
    <property type="match status" value="1"/>
</dbReference>
<keyword evidence="3 4" id="KW-0808">Transferase</keyword>
<dbReference type="InterPro" id="IPR003682">
    <property type="entry name" value="rRNA_ssu_MeTfrase_G"/>
</dbReference>
<dbReference type="NCBIfam" id="TIGR00138">
    <property type="entry name" value="rsmG_gidB"/>
    <property type="match status" value="1"/>
</dbReference>
<keyword evidence="1" id="KW-0963">Cytoplasm</keyword>
<dbReference type="InterPro" id="IPR029063">
    <property type="entry name" value="SAM-dependent_MTases_sf"/>
</dbReference>
<protein>
    <submittedName>
        <fullName evidence="4">rRNA small subunit 7-methylguanosine (M7G) methyltransferase GidB</fullName>
    </submittedName>
</protein>
<evidence type="ECO:0000256" key="3">
    <source>
        <dbReference type="ARBA" id="ARBA00022679"/>
    </source>
</evidence>
<dbReference type="AlphaFoldDB" id="A0A1W1B9G1"/>
<reference evidence="4" key="1">
    <citation type="submission" date="2016-10" db="EMBL/GenBank/DDBJ databases">
        <authorList>
            <person name="de Groot N.N."/>
        </authorList>
    </citation>
    <scope>NUCLEOTIDE SEQUENCE</scope>
</reference>
<gene>
    <name evidence="4" type="ORF">MNB_SM-4-619</name>
</gene>
<evidence type="ECO:0000256" key="1">
    <source>
        <dbReference type="ARBA" id="ARBA00022490"/>
    </source>
</evidence>
<organism evidence="4">
    <name type="scientific">hydrothermal vent metagenome</name>
    <dbReference type="NCBI Taxonomy" id="652676"/>
    <lineage>
        <taxon>unclassified sequences</taxon>
        <taxon>metagenomes</taxon>
        <taxon>ecological metagenomes</taxon>
    </lineage>
</organism>
<accession>A0A1W1B9G1</accession>
<evidence type="ECO:0000256" key="2">
    <source>
        <dbReference type="ARBA" id="ARBA00022552"/>
    </source>
</evidence>
<keyword evidence="4" id="KW-0489">Methyltransferase</keyword>
<sequence>MDLKTILDNDNITLPDDFFYNVQKYKEHLHKWNKIHNLTGAKDSQTVDEFIYDAIFPLSFLPEVTSLMDIGTGAGFPGMILAFGLPNTHVTLVEPLSKRASFLQFIKADLELKNVTVVKKRVEQMEPKIFDMITSRAVTETKMLLNLSENFRDANTKFLFYKGEKVYDEIADGVQNMQHKIIETKNRHYLLLGETL</sequence>
<dbReference type="GO" id="GO:0070043">
    <property type="term" value="F:rRNA (guanine-N7-)-methyltransferase activity"/>
    <property type="evidence" value="ECO:0007669"/>
    <property type="project" value="TreeGrafter"/>
</dbReference>
<dbReference type="PANTHER" id="PTHR31760:SF0">
    <property type="entry name" value="S-ADENOSYL-L-METHIONINE-DEPENDENT METHYLTRANSFERASES SUPERFAMILY PROTEIN"/>
    <property type="match status" value="1"/>
</dbReference>
<dbReference type="Pfam" id="PF02527">
    <property type="entry name" value="GidB"/>
    <property type="match status" value="1"/>
</dbReference>
<dbReference type="HAMAP" id="MF_00074">
    <property type="entry name" value="16SrRNA_methyltr_G"/>
    <property type="match status" value="1"/>
</dbReference>